<dbReference type="EMBL" id="JAUIZM010000017">
    <property type="protein sequence ID" value="KAK1352342.1"/>
    <property type="molecule type" value="Genomic_DNA"/>
</dbReference>
<sequence length="176" mass="20188">MQWKVCNSARQPSRAEIPLLWMNRNMLYIEFLLGDTNIYANLSGGSPTIAWFTFEKGPFILLCHVLKGLNLQRTTSMLMDSRCIKHKMINGEGCFFLKLRSDPEMLKSRSESPIDITSWVFPAKISGSYCMPCEEVLLKDHDRQSGRLVVTIFRFKDVSMSNPETGKEYACILYNS</sequence>
<protein>
    <submittedName>
        <fullName evidence="1">Uncharacterized protein</fullName>
    </submittedName>
</protein>
<name>A0AAD8GNY7_9APIA</name>
<dbReference type="InterPro" id="IPR006873">
    <property type="entry name" value="DUF620"/>
</dbReference>
<proteinExistence type="predicted"/>
<evidence type="ECO:0000313" key="1">
    <source>
        <dbReference type="EMBL" id="KAK1352342.1"/>
    </source>
</evidence>
<dbReference type="PANTHER" id="PTHR31300:SF2">
    <property type="entry name" value="LIPASE-LIKE PROTEIN"/>
    <property type="match status" value="1"/>
</dbReference>
<dbReference type="AlphaFoldDB" id="A0AAD8GNY7"/>
<evidence type="ECO:0000313" key="2">
    <source>
        <dbReference type="Proteomes" id="UP001237642"/>
    </source>
</evidence>
<dbReference type="Proteomes" id="UP001237642">
    <property type="component" value="Unassembled WGS sequence"/>
</dbReference>
<organism evidence="1 2">
    <name type="scientific">Heracleum sosnowskyi</name>
    <dbReference type="NCBI Taxonomy" id="360622"/>
    <lineage>
        <taxon>Eukaryota</taxon>
        <taxon>Viridiplantae</taxon>
        <taxon>Streptophyta</taxon>
        <taxon>Embryophyta</taxon>
        <taxon>Tracheophyta</taxon>
        <taxon>Spermatophyta</taxon>
        <taxon>Magnoliopsida</taxon>
        <taxon>eudicotyledons</taxon>
        <taxon>Gunneridae</taxon>
        <taxon>Pentapetalae</taxon>
        <taxon>asterids</taxon>
        <taxon>campanulids</taxon>
        <taxon>Apiales</taxon>
        <taxon>Apiaceae</taxon>
        <taxon>Apioideae</taxon>
        <taxon>apioid superclade</taxon>
        <taxon>Tordylieae</taxon>
        <taxon>Tordyliinae</taxon>
        <taxon>Heracleum</taxon>
    </lineage>
</organism>
<gene>
    <name evidence="1" type="ORF">POM88_053281</name>
</gene>
<comment type="caution">
    <text evidence="1">The sequence shown here is derived from an EMBL/GenBank/DDBJ whole genome shotgun (WGS) entry which is preliminary data.</text>
</comment>
<reference evidence="1" key="2">
    <citation type="submission" date="2023-05" db="EMBL/GenBank/DDBJ databases">
        <authorList>
            <person name="Schelkunov M.I."/>
        </authorList>
    </citation>
    <scope>NUCLEOTIDE SEQUENCE</scope>
    <source>
        <strain evidence="1">Hsosn_3</strain>
        <tissue evidence="1">Leaf</tissue>
    </source>
</reference>
<reference evidence="1" key="1">
    <citation type="submission" date="2023-02" db="EMBL/GenBank/DDBJ databases">
        <title>Genome of toxic invasive species Heracleum sosnowskyi carries increased number of genes despite the absence of recent whole-genome duplications.</title>
        <authorList>
            <person name="Schelkunov M."/>
            <person name="Shtratnikova V."/>
            <person name="Makarenko M."/>
            <person name="Klepikova A."/>
            <person name="Omelchenko D."/>
            <person name="Novikova G."/>
            <person name="Obukhova E."/>
            <person name="Bogdanov V."/>
            <person name="Penin A."/>
            <person name="Logacheva M."/>
        </authorList>
    </citation>
    <scope>NUCLEOTIDE SEQUENCE</scope>
    <source>
        <strain evidence="1">Hsosn_3</strain>
        <tissue evidence="1">Leaf</tissue>
    </source>
</reference>
<dbReference type="PANTHER" id="PTHR31300">
    <property type="entry name" value="LIPASE"/>
    <property type="match status" value="1"/>
</dbReference>
<keyword evidence="2" id="KW-1185">Reference proteome</keyword>
<dbReference type="Pfam" id="PF04788">
    <property type="entry name" value="DUF620"/>
    <property type="match status" value="1"/>
</dbReference>
<accession>A0AAD8GNY7</accession>